<accession>A0ABV2D2Z8</accession>
<keyword evidence="2" id="KW-0012">Acyltransferase</keyword>
<dbReference type="GO" id="GO:0016746">
    <property type="term" value="F:acyltransferase activity"/>
    <property type="evidence" value="ECO:0007669"/>
    <property type="project" value="UniProtKB-KW"/>
</dbReference>
<dbReference type="PROSITE" id="PS51186">
    <property type="entry name" value="GNAT"/>
    <property type="match status" value="1"/>
</dbReference>
<comment type="caution">
    <text evidence="2">The sequence shown here is derived from an EMBL/GenBank/DDBJ whole genome shotgun (WGS) entry which is preliminary data.</text>
</comment>
<dbReference type="Gene3D" id="3.40.630.30">
    <property type="match status" value="1"/>
</dbReference>
<evidence type="ECO:0000259" key="1">
    <source>
        <dbReference type="PROSITE" id="PS51186"/>
    </source>
</evidence>
<evidence type="ECO:0000313" key="2">
    <source>
        <dbReference type="EMBL" id="MET1756242.1"/>
    </source>
</evidence>
<feature type="domain" description="N-acetyltransferase" evidence="1">
    <location>
        <begin position="1"/>
        <end position="155"/>
    </location>
</feature>
<dbReference type="RefSeq" id="WP_353984732.1">
    <property type="nucleotide sequence ID" value="NZ_JBEWLY010000019.1"/>
</dbReference>
<dbReference type="EC" id="2.3.1.-" evidence="2"/>
<dbReference type="PANTHER" id="PTHR43451">
    <property type="entry name" value="ACETYLTRANSFERASE (GNAT) FAMILY PROTEIN"/>
    <property type="match status" value="1"/>
</dbReference>
<name>A0ABV2D2Z8_9SPHN</name>
<gene>
    <name evidence="2" type="ORF">ABVV53_12360</name>
</gene>
<evidence type="ECO:0000313" key="3">
    <source>
        <dbReference type="Proteomes" id="UP001548713"/>
    </source>
</evidence>
<dbReference type="InterPro" id="IPR016181">
    <property type="entry name" value="Acyl_CoA_acyltransferase"/>
</dbReference>
<organism evidence="2 3">
    <name type="scientific">Novosphingobium kalidii</name>
    <dbReference type="NCBI Taxonomy" id="3230299"/>
    <lineage>
        <taxon>Bacteria</taxon>
        <taxon>Pseudomonadati</taxon>
        <taxon>Pseudomonadota</taxon>
        <taxon>Alphaproteobacteria</taxon>
        <taxon>Sphingomonadales</taxon>
        <taxon>Sphingomonadaceae</taxon>
        <taxon>Novosphingobium</taxon>
    </lineage>
</organism>
<keyword evidence="3" id="KW-1185">Reference proteome</keyword>
<keyword evidence="2" id="KW-0808">Transferase</keyword>
<proteinExistence type="predicted"/>
<dbReference type="PANTHER" id="PTHR43451:SF1">
    <property type="entry name" value="ACETYLTRANSFERASE"/>
    <property type="match status" value="1"/>
</dbReference>
<reference evidence="2 3" key="1">
    <citation type="submission" date="2024-07" db="EMBL/GenBank/DDBJ databases">
        <title>Novosphingobium kalidii RD2P27.</title>
        <authorList>
            <person name="Sun J.-Q."/>
        </authorList>
    </citation>
    <scope>NUCLEOTIDE SEQUENCE [LARGE SCALE GENOMIC DNA]</scope>
    <source>
        <strain evidence="2 3">RD2P27</strain>
    </source>
</reference>
<protein>
    <submittedName>
        <fullName evidence="2">GNAT family N-acetyltransferase</fullName>
        <ecNumber evidence="2">2.3.1.-</ecNumber>
    </submittedName>
</protein>
<dbReference type="Pfam" id="PF13673">
    <property type="entry name" value="Acetyltransf_10"/>
    <property type="match status" value="1"/>
</dbReference>
<dbReference type="Proteomes" id="UP001548713">
    <property type="component" value="Unassembled WGS sequence"/>
</dbReference>
<dbReference type="InterPro" id="IPR000182">
    <property type="entry name" value="GNAT_dom"/>
</dbReference>
<dbReference type="InterPro" id="IPR052564">
    <property type="entry name" value="N-acetyltrans/Recomb-assoc"/>
</dbReference>
<dbReference type="SUPFAM" id="SSF55729">
    <property type="entry name" value="Acyl-CoA N-acyltransferases (Nat)"/>
    <property type="match status" value="1"/>
</dbReference>
<sequence length="167" mass="18519">MIRTFEPGDEHALREIHLASITRVGPLAYSPAQVAAWAGRTREAWEWLEWHSFGDRITIALGDDGMPVAFALLEADGHLDMLYCHPGHIRQGHALRLVKEASAYGRAQGLSMLYTEASELARPVFEAGGYEVEHRQDFALDGVPIHNYAMCKVLSLAPAPELTTLVR</sequence>
<dbReference type="EMBL" id="JBEWLY010000019">
    <property type="protein sequence ID" value="MET1756242.1"/>
    <property type="molecule type" value="Genomic_DNA"/>
</dbReference>